<keyword evidence="3" id="KW-1185">Reference proteome</keyword>
<feature type="compositionally biased region" description="Low complexity" evidence="1">
    <location>
        <begin position="21"/>
        <end position="71"/>
    </location>
</feature>
<evidence type="ECO:0000313" key="3">
    <source>
        <dbReference type="Proteomes" id="UP000001449"/>
    </source>
</evidence>
<dbReference type="eggNOG" id="ENOG502TAXI">
    <property type="taxonomic scope" value="Eukaryota"/>
</dbReference>
<reference evidence="2 3" key="1">
    <citation type="journal article" date="2004" name="Science">
        <title>The genome of the diatom Thalassiosira pseudonana: ecology, evolution, and metabolism.</title>
        <authorList>
            <person name="Armbrust E.V."/>
            <person name="Berges J.A."/>
            <person name="Bowler C."/>
            <person name="Green B.R."/>
            <person name="Martinez D."/>
            <person name="Putnam N.H."/>
            <person name="Zhou S."/>
            <person name="Allen A.E."/>
            <person name="Apt K.E."/>
            <person name="Bechner M."/>
            <person name="Brzezinski M.A."/>
            <person name="Chaal B.K."/>
            <person name="Chiovitti A."/>
            <person name="Davis A.K."/>
            <person name="Demarest M.S."/>
            <person name="Detter J.C."/>
            <person name="Glavina T."/>
            <person name="Goodstein D."/>
            <person name="Hadi M.Z."/>
            <person name="Hellsten U."/>
            <person name="Hildebrand M."/>
            <person name="Jenkins B.D."/>
            <person name="Jurka J."/>
            <person name="Kapitonov V.V."/>
            <person name="Kroger N."/>
            <person name="Lau W.W."/>
            <person name="Lane T.W."/>
            <person name="Larimer F.W."/>
            <person name="Lippmeier J.C."/>
            <person name="Lucas S."/>
            <person name="Medina M."/>
            <person name="Montsant A."/>
            <person name="Obornik M."/>
            <person name="Parker M.S."/>
            <person name="Palenik B."/>
            <person name="Pazour G.J."/>
            <person name="Richardson P.M."/>
            <person name="Rynearson T.A."/>
            <person name="Saito M.A."/>
            <person name="Schwartz D.C."/>
            <person name="Thamatrakoln K."/>
            <person name="Valentin K."/>
            <person name="Vardi A."/>
            <person name="Wilkerson F.P."/>
            <person name="Rokhsar D.S."/>
        </authorList>
    </citation>
    <scope>NUCLEOTIDE SEQUENCE [LARGE SCALE GENOMIC DNA]</scope>
    <source>
        <strain evidence="2 3">CCMP1335</strain>
    </source>
</reference>
<dbReference type="GeneID" id="7452506"/>
<evidence type="ECO:0000256" key="1">
    <source>
        <dbReference type="SAM" id="MobiDB-lite"/>
    </source>
</evidence>
<organism evidence="2 3">
    <name type="scientific">Thalassiosira pseudonana</name>
    <name type="common">Marine diatom</name>
    <name type="synonym">Cyclotella nana</name>
    <dbReference type="NCBI Taxonomy" id="35128"/>
    <lineage>
        <taxon>Eukaryota</taxon>
        <taxon>Sar</taxon>
        <taxon>Stramenopiles</taxon>
        <taxon>Ochrophyta</taxon>
        <taxon>Bacillariophyta</taxon>
        <taxon>Coscinodiscophyceae</taxon>
        <taxon>Thalassiosirophycidae</taxon>
        <taxon>Thalassiosirales</taxon>
        <taxon>Thalassiosiraceae</taxon>
        <taxon>Thalassiosira</taxon>
    </lineage>
</organism>
<name>B8BVL2_THAPS</name>
<dbReference type="HOGENOM" id="CLU_1513556_0_0_1"/>
<proteinExistence type="predicted"/>
<reference evidence="2 3" key="2">
    <citation type="journal article" date="2008" name="Nature">
        <title>The Phaeodactylum genome reveals the evolutionary history of diatom genomes.</title>
        <authorList>
            <person name="Bowler C."/>
            <person name="Allen A.E."/>
            <person name="Badger J.H."/>
            <person name="Grimwood J."/>
            <person name="Jabbari K."/>
            <person name="Kuo A."/>
            <person name="Maheswari U."/>
            <person name="Martens C."/>
            <person name="Maumus F."/>
            <person name="Otillar R.P."/>
            <person name="Rayko E."/>
            <person name="Salamov A."/>
            <person name="Vandepoele K."/>
            <person name="Beszteri B."/>
            <person name="Gruber A."/>
            <person name="Heijde M."/>
            <person name="Katinka M."/>
            <person name="Mock T."/>
            <person name="Valentin K."/>
            <person name="Verret F."/>
            <person name="Berges J.A."/>
            <person name="Brownlee C."/>
            <person name="Cadoret J.P."/>
            <person name="Chiovitti A."/>
            <person name="Choi C.J."/>
            <person name="Coesel S."/>
            <person name="De Martino A."/>
            <person name="Detter J.C."/>
            <person name="Durkin C."/>
            <person name="Falciatore A."/>
            <person name="Fournet J."/>
            <person name="Haruta M."/>
            <person name="Huysman M.J."/>
            <person name="Jenkins B.D."/>
            <person name="Jiroutova K."/>
            <person name="Jorgensen R.E."/>
            <person name="Joubert Y."/>
            <person name="Kaplan A."/>
            <person name="Kroger N."/>
            <person name="Kroth P.G."/>
            <person name="La Roche J."/>
            <person name="Lindquist E."/>
            <person name="Lommer M."/>
            <person name="Martin-Jezequel V."/>
            <person name="Lopez P.J."/>
            <person name="Lucas S."/>
            <person name="Mangogna M."/>
            <person name="McGinnis K."/>
            <person name="Medlin L.K."/>
            <person name="Montsant A."/>
            <person name="Oudot-Le Secq M.P."/>
            <person name="Napoli C."/>
            <person name="Obornik M."/>
            <person name="Parker M.S."/>
            <person name="Petit J.L."/>
            <person name="Porcel B.M."/>
            <person name="Poulsen N."/>
            <person name="Robison M."/>
            <person name="Rychlewski L."/>
            <person name="Rynearson T.A."/>
            <person name="Schmutz J."/>
            <person name="Shapiro H."/>
            <person name="Siaut M."/>
            <person name="Stanley M."/>
            <person name="Sussman M.R."/>
            <person name="Taylor A.R."/>
            <person name="Vardi A."/>
            <person name="von Dassow P."/>
            <person name="Vyverman W."/>
            <person name="Willis A."/>
            <person name="Wyrwicz L.S."/>
            <person name="Rokhsar D.S."/>
            <person name="Weissenbach J."/>
            <person name="Armbrust E.V."/>
            <person name="Green B.R."/>
            <person name="Van de Peer Y."/>
            <person name="Grigoriev I.V."/>
        </authorList>
    </citation>
    <scope>NUCLEOTIDE SEQUENCE [LARGE SCALE GENOMIC DNA]</scope>
    <source>
        <strain evidence="2 3">CCMP1335</strain>
    </source>
</reference>
<dbReference type="AlphaFoldDB" id="B8BVL2"/>
<evidence type="ECO:0000313" key="2">
    <source>
        <dbReference type="EMBL" id="EED94953.1"/>
    </source>
</evidence>
<gene>
    <name evidence="2" type="ORF">THAPSDRAFT_2877</name>
</gene>
<protein>
    <submittedName>
        <fullName evidence="2">Uncharacterized protein</fullName>
    </submittedName>
</protein>
<feature type="compositionally biased region" description="Gly residues" evidence="1">
    <location>
        <begin position="1"/>
        <end position="11"/>
    </location>
</feature>
<feature type="region of interest" description="Disordered" evidence="1">
    <location>
        <begin position="1"/>
        <end position="80"/>
    </location>
</feature>
<dbReference type="PaxDb" id="35128-Thaps2877"/>
<dbReference type="InParanoid" id="B8BVL2"/>
<dbReference type="RefSeq" id="XP_002287510.1">
    <property type="nucleotide sequence ID" value="XM_002287474.1"/>
</dbReference>
<dbReference type="EMBL" id="CM000639">
    <property type="protein sequence ID" value="EED94953.1"/>
    <property type="molecule type" value="Genomic_DNA"/>
</dbReference>
<accession>B8BVL2</accession>
<dbReference type="Proteomes" id="UP000001449">
    <property type="component" value="Chromosome 2"/>
</dbReference>
<dbReference type="KEGG" id="tps:THAPSDRAFT_2877"/>
<sequence>MWVPACGGGGTLEKDGVIYETTPQVTTPQTTDPTRRPTAAPQQSTPAIAATTTIATPDTLALSSPSSTTDTPPSPAPTTAWHLWINGKENENKQQGVVGITTGREGDEDWKPSNETGWFDPDRWDSVGREDPEEEESFIDKINPFHSGATPHSHDCFGRVSTIVTAVLSMTLFIGVPL</sequence>